<protein>
    <submittedName>
        <fullName evidence="2">Uncharacterized protein</fullName>
    </submittedName>
</protein>
<dbReference type="AlphaFoldDB" id="A0A5B9MJT6"/>
<dbReference type="RefSeq" id="WP_167547073.1">
    <property type="nucleotide sequence ID" value="NZ_CP036264.1"/>
</dbReference>
<keyword evidence="1" id="KW-1133">Transmembrane helix</keyword>
<evidence type="ECO:0000313" key="2">
    <source>
        <dbReference type="EMBL" id="QEG01479.1"/>
    </source>
</evidence>
<proteinExistence type="predicted"/>
<organism evidence="2 3">
    <name type="scientific">Stieleria maiorica</name>
    <dbReference type="NCBI Taxonomy" id="2795974"/>
    <lineage>
        <taxon>Bacteria</taxon>
        <taxon>Pseudomonadati</taxon>
        <taxon>Planctomycetota</taxon>
        <taxon>Planctomycetia</taxon>
        <taxon>Pirellulales</taxon>
        <taxon>Pirellulaceae</taxon>
        <taxon>Stieleria</taxon>
    </lineage>
</organism>
<dbReference type="KEGG" id="smam:Mal15_55560"/>
<keyword evidence="1" id="KW-0472">Membrane</keyword>
<keyword evidence="3" id="KW-1185">Reference proteome</keyword>
<name>A0A5B9MJT6_9BACT</name>
<gene>
    <name evidence="2" type="ORF">Mal15_55560</name>
</gene>
<reference evidence="2 3" key="1">
    <citation type="submission" date="2019-02" db="EMBL/GenBank/DDBJ databases">
        <title>Planctomycetal bacteria perform biofilm scaping via a novel small molecule.</title>
        <authorList>
            <person name="Jeske O."/>
            <person name="Boedeker C."/>
            <person name="Wiegand S."/>
            <person name="Breitling P."/>
            <person name="Kallscheuer N."/>
            <person name="Jogler M."/>
            <person name="Rohde M."/>
            <person name="Petersen J."/>
            <person name="Medema M.H."/>
            <person name="Surup F."/>
            <person name="Jogler C."/>
        </authorList>
    </citation>
    <scope>NUCLEOTIDE SEQUENCE [LARGE SCALE GENOMIC DNA]</scope>
    <source>
        <strain evidence="2 3">Mal15</strain>
    </source>
</reference>
<evidence type="ECO:0000256" key="1">
    <source>
        <dbReference type="SAM" id="Phobius"/>
    </source>
</evidence>
<sequence>MDKHRKIREWQNAQIKNYELRAAKRLLANAVVFLVVYTLLMTFSIVASSMH</sequence>
<dbReference type="EMBL" id="CP036264">
    <property type="protein sequence ID" value="QEG01479.1"/>
    <property type="molecule type" value="Genomic_DNA"/>
</dbReference>
<evidence type="ECO:0000313" key="3">
    <source>
        <dbReference type="Proteomes" id="UP000321353"/>
    </source>
</evidence>
<accession>A0A5B9MJT6</accession>
<feature type="transmembrane region" description="Helical" evidence="1">
    <location>
        <begin position="26"/>
        <end position="47"/>
    </location>
</feature>
<keyword evidence="1" id="KW-0812">Transmembrane</keyword>
<dbReference type="Proteomes" id="UP000321353">
    <property type="component" value="Chromosome"/>
</dbReference>